<evidence type="ECO:0000256" key="1">
    <source>
        <dbReference type="ARBA" id="ARBA00003041"/>
    </source>
</evidence>
<evidence type="ECO:0000256" key="5">
    <source>
        <dbReference type="ARBA" id="ARBA00022927"/>
    </source>
</evidence>
<evidence type="ECO:0000313" key="9">
    <source>
        <dbReference type="EMBL" id="HIS74385.1"/>
    </source>
</evidence>
<feature type="coiled-coil region" evidence="7">
    <location>
        <begin position="107"/>
        <end position="134"/>
    </location>
</feature>
<comment type="caution">
    <text evidence="9">The sequence shown here is derived from an EMBL/GenBank/DDBJ whole genome shotgun (WGS) entry which is preliminary data.</text>
</comment>
<evidence type="ECO:0000256" key="7">
    <source>
        <dbReference type="SAM" id="Coils"/>
    </source>
</evidence>
<dbReference type="PANTHER" id="PTHR34982">
    <property type="entry name" value="YOP PROTEINS TRANSLOCATION PROTEIN L"/>
    <property type="match status" value="1"/>
</dbReference>
<evidence type="ECO:0000256" key="3">
    <source>
        <dbReference type="ARBA" id="ARBA00022448"/>
    </source>
</evidence>
<dbReference type="InterPro" id="IPR051472">
    <property type="entry name" value="T3SS_Stator/FliH"/>
</dbReference>
<dbReference type="PANTHER" id="PTHR34982:SF1">
    <property type="entry name" value="FLAGELLAR ASSEMBLY PROTEIN FLIH"/>
    <property type="match status" value="1"/>
</dbReference>
<proteinExistence type="inferred from homology"/>
<dbReference type="Proteomes" id="UP000886865">
    <property type="component" value="Unassembled WGS sequence"/>
</dbReference>
<gene>
    <name evidence="9" type="ORF">IAA86_05140</name>
</gene>
<keyword evidence="3" id="KW-0813">Transport</keyword>
<dbReference type="SUPFAM" id="SSF160527">
    <property type="entry name" value="V-type ATPase subunit E-like"/>
    <property type="match status" value="1"/>
</dbReference>
<dbReference type="GO" id="GO:0005829">
    <property type="term" value="C:cytosol"/>
    <property type="evidence" value="ECO:0007669"/>
    <property type="project" value="TreeGrafter"/>
</dbReference>
<accession>A0A9D1FJK7</accession>
<evidence type="ECO:0000256" key="6">
    <source>
        <dbReference type="ARBA" id="ARBA00023225"/>
    </source>
</evidence>
<evidence type="ECO:0000313" key="10">
    <source>
        <dbReference type="Proteomes" id="UP000886865"/>
    </source>
</evidence>
<dbReference type="EMBL" id="DVJQ01000043">
    <property type="protein sequence ID" value="HIS74385.1"/>
    <property type="molecule type" value="Genomic_DNA"/>
</dbReference>
<evidence type="ECO:0000259" key="8">
    <source>
        <dbReference type="Pfam" id="PF02108"/>
    </source>
</evidence>
<keyword evidence="4" id="KW-1005">Bacterial flagellum biogenesis</keyword>
<comment type="similarity">
    <text evidence="2">Belongs to the FliH family.</text>
</comment>
<dbReference type="InterPro" id="IPR018035">
    <property type="entry name" value="Flagellar_FliH/T3SS_HrpE"/>
</dbReference>
<dbReference type="AlphaFoldDB" id="A0A9D1FJK7"/>
<keyword evidence="7" id="KW-0175">Coiled coil</keyword>
<reference evidence="9" key="1">
    <citation type="submission" date="2020-10" db="EMBL/GenBank/DDBJ databases">
        <authorList>
            <person name="Gilroy R."/>
        </authorList>
    </citation>
    <scope>NUCLEOTIDE SEQUENCE</scope>
    <source>
        <strain evidence="9">CHK152-2871</strain>
    </source>
</reference>
<comment type="function">
    <text evidence="1">Needed for flagellar regrowth and assembly.</text>
</comment>
<evidence type="ECO:0000256" key="2">
    <source>
        <dbReference type="ARBA" id="ARBA00006602"/>
    </source>
</evidence>
<organism evidence="9 10">
    <name type="scientific">Candidatus Galligastranaerophilus intestinavium</name>
    <dbReference type="NCBI Taxonomy" id="2840836"/>
    <lineage>
        <taxon>Bacteria</taxon>
        <taxon>Candidatus Galligastranaerophilus</taxon>
    </lineage>
</organism>
<name>A0A9D1FJK7_9BACT</name>
<dbReference type="GO" id="GO:0044781">
    <property type="term" value="P:bacterial-type flagellum organization"/>
    <property type="evidence" value="ECO:0007669"/>
    <property type="project" value="UniProtKB-KW"/>
</dbReference>
<dbReference type="GO" id="GO:0015031">
    <property type="term" value="P:protein transport"/>
    <property type="evidence" value="ECO:0007669"/>
    <property type="project" value="UniProtKB-KW"/>
</dbReference>
<keyword evidence="5" id="KW-0653">Protein transport</keyword>
<evidence type="ECO:0000256" key="4">
    <source>
        <dbReference type="ARBA" id="ARBA00022795"/>
    </source>
</evidence>
<protein>
    <recommendedName>
        <fullName evidence="8">Flagellar assembly protein FliH/Type III secretion system HrpE domain-containing protein</fullName>
    </recommendedName>
</protein>
<feature type="domain" description="Flagellar assembly protein FliH/Type III secretion system HrpE" evidence="8">
    <location>
        <begin position="119"/>
        <end position="247"/>
    </location>
</feature>
<sequence length="260" mass="29481">MIIKKRHKQVEIIQQPAVQQILDTPLQAPNDVVVPKTESVEIKKEKPKTELDTIGEFEKIDISEIEFKERVERRRGDRRKGFRRIDERTLVSRAQEEARSIRELAAKEGYKNGLENAQKEVEKLKVALEDFLSSRYQIYDEIMPHILEISVEVAKKIIKKEVELSNDVLKNIINEVLGELSNTDEKITIKVAPDDVDFARASLPEIIQANKIEAKVAITPDESIEKGSCMVVSSNGVVDANFSTQLQIIQNAFGIYNGGQ</sequence>
<reference evidence="9" key="2">
    <citation type="journal article" date="2021" name="PeerJ">
        <title>Extensive microbial diversity within the chicken gut microbiome revealed by metagenomics and culture.</title>
        <authorList>
            <person name="Gilroy R."/>
            <person name="Ravi A."/>
            <person name="Getino M."/>
            <person name="Pursley I."/>
            <person name="Horton D.L."/>
            <person name="Alikhan N.F."/>
            <person name="Baker D."/>
            <person name="Gharbi K."/>
            <person name="Hall N."/>
            <person name="Watson M."/>
            <person name="Adriaenssens E.M."/>
            <person name="Foster-Nyarko E."/>
            <person name="Jarju S."/>
            <person name="Secka A."/>
            <person name="Antonio M."/>
            <person name="Oren A."/>
            <person name="Chaudhuri R.R."/>
            <person name="La Ragione R."/>
            <person name="Hildebrand F."/>
            <person name="Pallen M.J."/>
        </authorList>
    </citation>
    <scope>NUCLEOTIDE SEQUENCE</scope>
    <source>
        <strain evidence="9">CHK152-2871</strain>
    </source>
</reference>
<keyword evidence="6" id="KW-1006">Bacterial flagellum protein export</keyword>
<dbReference type="Pfam" id="PF02108">
    <property type="entry name" value="FliH"/>
    <property type="match status" value="1"/>
</dbReference>